<name>A0A176W457_MARPO</name>
<dbReference type="Proteomes" id="UP000077202">
    <property type="component" value="Unassembled WGS sequence"/>
</dbReference>
<keyword evidence="3" id="KW-1185">Reference proteome</keyword>
<comment type="caution">
    <text evidence="2">The sequence shown here is derived from an EMBL/GenBank/DDBJ whole genome shotgun (WGS) entry which is preliminary data.</text>
</comment>
<evidence type="ECO:0000313" key="3">
    <source>
        <dbReference type="Proteomes" id="UP000077202"/>
    </source>
</evidence>
<organism evidence="2 3">
    <name type="scientific">Marchantia polymorpha subsp. ruderalis</name>
    <dbReference type="NCBI Taxonomy" id="1480154"/>
    <lineage>
        <taxon>Eukaryota</taxon>
        <taxon>Viridiplantae</taxon>
        <taxon>Streptophyta</taxon>
        <taxon>Embryophyta</taxon>
        <taxon>Marchantiophyta</taxon>
        <taxon>Marchantiopsida</taxon>
        <taxon>Marchantiidae</taxon>
        <taxon>Marchantiales</taxon>
        <taxon>Marchantiaceae</taxon>
        <taxon>Marchantia</taxon>
    </lineage>
</organism>
<sequence length="303" mass="34306">MQRITAAQEANLEPLPAEISRTERKPQSRQTESSEESTTRNNLRASLERTWLAQRRARRSSRVLEITEPAQKAIVPRGWMRIGLEAASVRVQNPLRHDVISSGKECAKVLRVFYRAIKIFEGFWLSLRRYNVSGLLLLDSCVRLVAKANWASACDNVPIERRNDLAWSKQAGRQASGSVAAAADHADDDHDFAHVLYLEPFTFPETTELDIPRNHFSNDVTIDLSCLRLGRSRFWNAAVCFRAAVLQSCLVHQPAFLDLRGNRNLETGTASEKLLRARLDVLSRVEFPQCHGVRSSTRITSWT</sequence>
<evidence type="ECO:0000256" key="1">
    <source>
        <dbReference type="SAM" id="MobiDB-lite"/>
    </source>
</evidence>
<dbReference type="AlphaFoldDB" id="A0A176W457"/>
<dbReference type="EMBL" id="LVLJ01001819">
    <property type="protein sequence ID" value="OAE27817.1"/>
    <property type="molecule type" value="Genomic_DNA"/>
</dbReference>
<gene>
    <name evidence="2" type="ORF">AXG93_1881s1080</name>
</gene>
<evidence type="ECO:0000313" key="2">
    <source>
        <dbReference type="EMBL" id="OAE27817.1"/>
    </source>
</evidence>
<reference evidence="2" key="1">
    <citation type="submission" date="2016-03" db="EMBL/GenBank/DDBJ databases">
        <title>Mechanisms controlling the formation of the plant cell surface in tip-growing cells are functionally conserved among land plants.</title>
        <authorList>
            <person name="Honkanen S."/>
            <person name="Jones V.A."/>
            <person name="Morieri G."/>
            <person name="Champion C."/>
            <person name="Hetherington A.J."/>
            <person name="Kelly S."/>
            <person name="Saint-Marcoux D."/>
            <person name="Proust H."/>
            <person name="Prescott H."/>
            <person name="Dolan L."/>
        </authorList>
    </citation>
    <scope>NUCLEOTIDE SEQUENCE [LARGE SCALE GENOMIC DNA]</scope>
    <source>
        <tissue evidence="2">Whole gametophyte</tissue>
    </source>
</reference>
<feature type="region of interest" description="Disordered" evidence="1">
    <location>
        <begin position="1"/>
        <end position="42"/>
    </location>
</feature>
<accession>A0A176W457</accession>
<proteinExistence type="predicted"/>
<protein>
    <submittedName>
        <fullName evidence="2">Uncharacterized protein</fullName>
    </submittedName>
</protein>